<dbReference type="InterPro" id="IPR050053">
    <property type="entry name" value="ATPase_alpha/beta_chains"/>
</dbReference>
<dbReference type="FunFam" id="1.10.1140.10:FF:000001">
    <property type="entry name" value="ATP synthase subunit beta"/>
    <property type="match status" value="1"/>
</dbReference>
<keyword evidence="10" id="KW-0472">Membrane</keyword>
<dbReference type="GO" id="GO:0046933">
    <property type="term" value="F:proton-transporting ATP synthase activity, rotational mechanism"/>
    <property type="evidence" value="ECO:0007669"/>
    <property type="project" value="InterPro"/>
</dbReference>
<evidence type="ECO:0000313" key="16">
    <source>
        <dbReference type="EMBL" id="KAG6408568.1"/>
    </source>
</evidence>
<dbReference type="PANTHER" id="PTHR15184">
    <property type="entry name" value="ATP SYNTHASE"/>
    <property type="match status" value="1"/>
</dbReference>
<keyword evidence="7" id="KW-0067">ATP-binding</keyword>
<dbReference type="Proteomes" id="UP000298416">
    <property type="component" value="Unassembled WGS sequence"/>
</dbReference>
<evidence type="ECO:0000259" key="14">
    <source>
        <dbReference type="Pfam" id="PF00401"/>
    </source>
</evidence>
<evidence type="ECO:0000313" key="17">
    <source>
        <dbReference type="Proteomes" id="UP000298416"/>
    </source>
</evidence>
<gene>
    <name evidence="16" type="ORF">SASPL_131583</name>
</gene>
<dbReference type="GO" id="GO:0005524">
    <property type="term" value="F:ATP binding"/>
    <property type="evidence" value="ECO:0007669"/>
    <property type="project" value="UniProtKB-KW"/>
</dbReference>
<dbReference type="Pfam" id="PF22919">
    <property type="entry name" value="ATP-synt_VA_C"/>
    <property type="match status" value="1"/>
</dbReference>
<dbReference type="Gene3D" id="1.10.1140.10">
    <property type="entry name" value="Bovine Mitochondrial F1-atpase, Atp Synthase Beta Chain, Chain D, domain 3"/>
    <property type="match status" value="1"/>
</dbReference>
<evidence type="ECO:0000256" key="1">
    <source>
        <dbReference type="ARBA" id="ARBA00004170"/>
    </source>
</evidence>
<feature type="domain" description="ATP synthase epsilon subunit C-terminal" evidence="14">
    <location>
        <begin position="135"/>
        <end position="178"/>
    </location>
</feature>
<keyword evidence="12" id="KW-0066">ATP synthesis</keyword>
<dbReference type="EC" id="7.1.2.2" evidence="3"/>
<dbReference type="GO" id="GO:0005739">
    <property type="term" value="C:mitochondrion"/>
    <property type="evidence" value="ECO:0007669"/>
    <property type="project" value="GOC"/>
</dbReference>
<evidence type="ECO:0000256" key="8">
    <source>
        <dbReference type="ARBA" id="ARBA00022967"/>
    </source>
</evidence>
<keyword evidence="11" id="KW-0139">CF(1)</keyword>
<comment type="similarity">
    <text evidence="2">Belongs to the ATPase alpha/beta chains family.</text>
</comment>
<sequence>MLQPRIVGEEHYETAQRVKQTLQRYKELQDIIAILGLDELSEEDRLTVARARKIERFLSQPFFVAEVFTGSPGKYVGLAETIKGFQLILSGELDGLPEQAFYLDQWLTMALMGGFARIGNNEITVLVNDAEKGSDIDPQEAQETLKIAEASLRKAEGKRQIIEANLALRRARTRVEAVSAIS</sequence>
<feature type="domain" description="ATP synthase A/B type C-terminal" evidence="15">
    <location>
        <begin position="6"/>
        <end position="83"/>
    </location>
</feature>
<reference evidence="16" key="2">
    <citation type="submission" date="2020-08" db="EMBL/GenBank/DDBJ databases">
        <title>Plant Genome Project.</title>
        <authorList>
            <person name="Zhang R.-G."/>
        </authorList>
    </citation>
    <scope>NUCLEOTIDE SEQUENCE</scope>
    <source>
        <strain evidence="16">Huo1</strain>
        <tissue evidence="16">Leaf</tissue>
    </source>
</reference>
<evidence type="ECO:0000256" key="11">
    <source>
        <dbReference type="ARBA" id="ARBA00023196"/>
    </source>
</evidence>
<evidence type="ECO:0000256" key="12">
    <source>
        <dbReference type="ARBA" id="ARBA00023310"/>
    </source>
</evidence>
<comment type="subcellular location">
    <subcellularLocation>
        <location evidence="1">Membrane</location>
        <topology evidence="1">Peripheral membrane protein</topology>
    </subcellularLocation>
</comment>
<keyword evidence="9" id="KW-0406">Ion transport</keyword>
<evidence type="ECO:0000256" key="7">
    <source>
        <dbReference type="ARBA" id="ARBA00022840"/>
    </source>
</evidence>
<evidence type="ECO:0000256" key="9">
    <source>
        <dbReference type="ARBA" id="ARBA00023065"/>
    </source>
</evidence>
<keyword evidence="17" id="KW-1185">Reference proteome</keyword>
<dbReference type="InterPro" id="IPR024034">
    <property type="entry name" value="ATPase_F1/V1_b/a_C"/>
</dbReference>
<dbReference type="Pfam" id="PF00401">
    <property type="entry name" value="ATP-synt_DE"/>
    <property type="match status" value="1"/>
</dbReference>
<dbReference type="CDD" id="cd18110">
    <property type="entry name" value="ATP-synt_F1_beta_C"/>
    <property type="match status" value="1"/>
</dbReference>
<name>A0A8X8ZL43_SALSN</name>
<keyword evidence="6" id="KW-0375">Hydrogen ion transport</keyword>
<dbReference type="AlphaFoldDB" id="A0A8X8ZL43"/>
<organism evidence="16">
    <name type="scientific">Salvia splendens</name>
    <name type="common">Scarlet sage</name>
    <dbReference type="NCBI Taxonomy" id="180675"/>
    <lineage>
        <taxon>Eukaryota</taxon>
        <taxon>Viridiplantae</taxon>
        <taxon>Streptophyta</taxon>
        <taxon>Embryophyta</taxon>
        <taxon>Tracheophyta</taxon>
        <taxon>Spermatophyta</taxon>
        <taxon>Magnoliopsida</taxon>
        <taxon>eudicotyledons</taxon>
        <taxon>Gunneridae</taxon>
        <taxon>Pentapetalae</taxon>
        <taxon>asterids</taxon>
        <taxon>lamiids</taxon>
        <taxon>Lamiales</taxon>
        <taxon>Lamiaceae</taxon>
        <taxon>Nepetoideae</taxon>
        <taxon>Mentheae</taxon>
        <taxon>Salviinae</taxon>
        <taxon>Salvia</taxon>
        <taxon>Salvia subgen. Calosphace</taxon>
        <taxon>core Calosphace</taxon>
    </lineage>
</organism>
<dbReference type="EMBL" id="PNBA02000011">
    <property type="protein sequence ID" value="KAG6408568.1"/>
    <property type="molecule type" value="Genomic_DNA"/>
</dbReference>
<comment type="catalytic activity">
    <reaction evidence="13">
        <text>ATP + H2O + 4 H(+)(in) = ADP + phosphate + 5 H(+)(out)</text>
        <dbReference type="Rhea" id="RHEA:57720"/>
        <dbReference type="ChEBI" id="CHEBI:15377"/>
        <dbReference type="ChEBI" id="CHEBI:15378"/>
        <dbReference type="ChEBI" id="CHEBI:30616"/>
        <dbReference type="ChEBI" id="CHEBI:43474"/>
        <dbReference type="ChEBI" id="CHEBI:456216"/>
        <dbReference type="EC" id="7.1.2.2"/>
    </reaction>
</comment>
<dbReference type="SUPFAM" id="SSF47917">
    <property type="entry name" value="C-terminal domain of alpha and beta subunits of F1 ATP synthase"/>
    <property type="match status" value="1"/>
</dbReference>
<comment type="caution">
    <text evidence="16">The sequence shown here is derived from an EMBL/GenBank/DDBJ whole genome shotgun (WGS) entry which is preliminary data.</text>
</comment>
<proteinExistence type="inferred from homology"/>
<dbReference type="InterPro" id="IPR020547">
    <property type="entry name" value="ATP_synth_F1_esu_C"/>
</dbReference>
<evidence type="ECO:0000256" key="5">
    <source>
        <dbReference type="ARBA" id="ARBA00022741"/>
    </source>
</evidence>
<dbReference type="Gene3D" id="6.10.140.480">
    <property type="match status" value="1"/>
</dbReference>
<dbReference type="PANTHER" id="PTHR15184:SF71">
    <property type="entry name" value="ATP SYNTHASE SUBUNIT BETA, MITOCHONDRIAL"/>
    <property type="match status" value="1"/>
</dbReference>
<dbReference type="InterPro" id="IPR055190">
    <property type="entry name" value="ATP-synt_VA_C"/>
</dbReference>
<protein>
    <recommendedName>
        <fullName evidence="3">H(+)-transporting two-sector ATPase</fullName>
        <ecNumber evidence="3">7.1.2.2</ecNumber>
    </recommendedName>
</protein>
<keyword evidence="8" id="KW-1278">Translocase</keyword>
<evidence type="ECO:0000259" key="15">
    <source>
        <dbReference type="Pfam" id="PF22919"/>
    </source>
</evidence>
<keyword evidence="4" id="KW-0813">Transport</keyword>
<reference evidence="16" key="1">
    <citation type="submission" date="2018-01" db="EMBL/GenBank/DDBJ databases">
        <authorList>
            <person name="Mao J.F."/>
        </authorList>
    </citation>
    <scope>NUCLEOTIDE SEQUENCE</scope>
    <source>
        <strain evidence="16">Huo1</strain>
        <tissue evidence="16">Leaf</tissue>
    </source>
</reference>
<evidence type="ECO:0000256" key="2">
    <source>
        <dbReference type="ARBA" id="ARBA00008936"/>
    </source>
</evidence>
<dbReference type="GO" id="GO:0009535">
    <property type="term" value="C:chloroplast thylakoid membrane"/>
    <property type="evidence" value="ECO:0007669"/>
    <property type="project" value="TreeGrafter"/>
</dbReference>
<dbReference type="InterPro" id="IPR001469">
    <property type="entry name" value="ATP_synth_F1_dsu/esu"/>
</dbReference>
<evidence type="ECO:0000256" key="10">
    <source>
        <dbReference type="ARBA" id="ARBA00023136"/>
    </source>
</evidence>
<evidence type="ECO:0000256" key="13">
    <source>
        <dbReference type="ARBA" id="ARBA00048383"/>
    </source>
</evidence>
<evidence type="ECO:0000256" key="6">
    <source>
        <dbReference type="ARBA" id="ARBA00022781"/>
    </source>
</evidence>
<evidence type="ECO:0000256" key="4">
    <source>
        <dbReference type="ARBA" id="ARBA00022448"/>
    </source>
</evidence>
<accession>A0A8X8ZL43</accession>
<evidence type="ECO:0000256" key="3">
    <source>
        <dbReference type="ARBA" id="ARBA00012473"/>
    </source>
</evidence>
<keyword evidence="5" id="KW-0547">Nucleotide-binding</keyword>
<dbReference type="GO" id="GO:0042776">
    <property type="term" value="P:proton motive force-driven mitochondrial ATP synthesis"/>
    <property type="evidence" value="ECO:0007669"/>
    <property type="project" value="TreeGrafter"/>
</dbReference>
<dbReference type="CDD" id="cd12152">
    <property type="entry name" value="F1-ATPase_delta"/>
    <property type="match status" value="1"/>
</dbReference>
<dbReference type="HAMAP" id="MF_00530">
    <property type="entry name" value="ATP_synth_epsil_bac"/>
    <property type="match status" value="1"/>
</dbReference>
<dbReference type="GO" id="GO:0045259">
    <property type="term" value="C:proton-transporting ATP synthase complex"/>
    <property type="evidence" value="ECO:0007669"/>
    <property type="project" value="UniProtKB-KW"/>
</dbReference>